<dbReference type="AlphaFoldDB" id="A0A8J5JX18"/>
<dbReference type="InterPro" id="IPR009091">
    <property type="entry name" value="RCC1/BLIP-II"/>
</dbReference>
<dbReference type="PROSITE" id="PS51253">
    <property type="entry name" value="HTH_CENPB"/>
    <property type="match status" value="1"/>
</dbReference>
<feature type="repeat" description="RCC1" evidence="5">
    <location>
        <begin position="279"/>
        <end position="332"/>
    </location>
</feature>
<dbReference type="InterPro" id="IPR009057">
    <property type="entry name" value="Homeodomain-like_sf"/>
</dbReference>
<evidence type="ECO:0000259" key="6">
    <source>
        <dbReference type="PROSITE" id="PS51253"/>
    </source>
</evidence>
<dbReference type="InterPro" id="IPR051553">
    <property type="entry name" value="Ran_GTPase-activating"/>
</dbReference>
<gene>
    <name evidence="7" type="primary">rcc1-L</name>
    <name evidence="7" type="ORF">Hamer_G011838</name>
</gene>
<dbReference type="Pfam" id="PF03221">
    <property type="entry name" value="HTH_Tnp_Tc5"/>
    <property type="match status" value="1"/>
</dbReference>
<dbReference type="Gene3D" id="1.10.10.60">
    <property type="entry name" value="Homeodomain-like"/>
    <property type="match status" value="2"/>
</dbReference>
<dbReference type="SUPFAM" id="SSF46689">
    <property type="entry name" value="Homeodomain-like"/>
    <property type="match status" value="1"/>
</dbReference>
<dbReference type="Gene3D" id="2.130.10.30">
    <property type="entry name" value="Regulator of chromosome condensation 1/beta-lactamase-inhibitor protein II"/>
    <property type="match status" value="1"/>
</dbReference>
<dbReference type="Pfam" id="PF09607">
    <property type="entry name" value="BrkDBD"/>
    <property type="match status" value="1"/>
</dbReference>
<dbReference type="SUPFAM" id="SSF50985">
    <property type="entry name" value="RCC1/BLIP-II"/>
    <property type="match status" value="1"/>
</dbReference>
<evidence type="ECO:0000256" key="5">
    <source>
        <dbReference type="PROSITE-ProRule" id="PRU00235"/>
    </source>
</evidence>
<proteinExistence type="predicted"/>
<accession>A0A8J5JX18</accession>
<dbReference type="SMART" id="SM00674">
    <property type="entry name" value="CENPB"/>
    <property type="match status" value="1"/>
</dbReference>
<evidence type="ECO:0000256" key="3">
    <source>
        <dbReference type="ARBA" id="ARBA00022737"/>
    </source>
</evidence>
<feature type="repeat" description="RCC1" evidence="5">
    <location>
        <begin position="226"/>
        <end position="278"/>
    </location>
</feature>
<dbReference type="InterPro" id="IPR000408">
    <property type="entry name" value="Reg_chr_condens"/>
</dbReference>
<reference evidence="7" key="1">
    <citation type="journal article" date="2021" name="Sci. Adv.">
        <title>The American lobster genome reveals insights on longevity, neural, and immune adaptations.</title>
        <authorList>
            <person name="Polinski J.M."/>
            <person name="Zimin A.V."/>
            <person name="Clark K.F."/>
            <person name="Kohn A.B."/>
            <person name="Sadowski N."/>
            <person name="Timp W."/>
            <person name="Ptitsyn A."/>
            <person name="Khanna P."/>
            <person name="Romanova D.Y."/>
            <person name="Williams P."/>
            <person name="Greenwood S.J."/>
            <person name="Moroz L.L."/>
            <person name="Walt D.R."/>
            <person name="Bodnar A.G."/>
        </authorList>
    </citation>
    <scope>NUCLEOTIDE SEQUENCE</scope>
    <source>
        <strain evidence="7">GMGI-L3</strain>
    </source>
</reference>
<dbReference type="InterPro" id="IPR018586">
    <property type="entry name" value="Brinker_DNA-bd"/>
</dbReference>
<dbReference type="Proteomes" id="UP000747542">
    <property type="component" value="Unassembled WGS sequence"/>
</dbReference>
<keyword evidence="8" id="KW-1185">Reference proteome</keyword>
<dbReference type="GO" id="GO:0005737">
    <property type="term" value="C:cytoplasm"/>
    <property type="evidence" value="ECO:0007669"/>
    <property type="project" value="TreeGrafter"/>
</dbReference>
<comment type="caution">
    <text evidence="7">The sequence shown here is derived from an EMBL/GenBank/DDBJ whole genome shotgun (WGS) entry which is preliminary data.</text>
</comment>
<dbReference type="GO" id="GO:0005085">
    <property type="term" value="F:guanyl-nucleotide exchange factor activity"/>
    <property type="evidence" value="ECO:0007669"/>
    <property type="project" value="TreeGrafter"/>
</dbReference>
<evidence type="ECO:0000313" key="7">
    <source>
        <dbReference type="EMBL" id="KAG7165930.1"/>
    </source>
</evidence>
<feature type="domain" description="HTH CENPB-type" evidence="6">
    <location>
        <begin position="57"/>
        <end position="128"/>
    </location>
</feature>
<evidence type="ECO:0000256" key="4">
    <source>
        <dbReference type="ARBA" id="ARBA00023125"/>
    </source>
</evidence>
<keyword evidence="2" id="KW-0344">Guanine-nucleotide releasing factor</keyword>
<comment type="subcellular location">
    <subcellularLocation>
        <location evidence="1">Nucleus</location>
    </subcellularLocation>
</comment>
<dbReference type="PANTHER" id="PTHR45982:SF1">
    <property type="entry name" value="REGULATOR OF CHROMOSOME CONDENSATION"/>
    <property type="match status" value="1"/>
</dbReference>
<dbReference type="Pfam" id="PF25390">
    <property type="entry name" value="WD40_RLD"/>
    <property type="match status" value="1"/>
</dbReference>
<sequence length="333" mass="37162">MDSRRNKFTAKFKLRVIEYAEQTNNCAAAKEFKVSRKNVRDWKKLSAQLTPMPKNKCANRGKCNKWPQLEVEVAKYVSGNRQNGYGVSRGSIRIFALKLARKLGISDFKASHGWCTRFMKRNDFVLRRRTKISQRLPQELDDKPLKVFKNRKAVLFDDVWAGGLGTFVRARGTGDVYAFGLNNYNQLGDEDTNLKFQPVLVKNFAGKIWEQMSVGQHHSLATTEDGTAHCMGRREYGRLGMGDLDNDIKKPTPITSLVGKKAISVSAGECVSLVIMESGDVYAFGMGTNNQLAQGDEEDQLLPVKMGGKQLAERRVVAAQAGGQHTLLLAIAK</sequence>
<evidence type="ECO:0000256" key="1">
    <source>
        <dbReference type="ARBA" id="ARBA00004123"/>
    </source>
</evidence>
<keyword evidence="4" id="KW-0238">DNA-binding</keyword>
<dbReference type="GO" id="GO:0003677">
    <property type="term" value="F:DNA binding"/>
    <property type="evidence" value="ECO:0007669"/>
    <property type="project" value="UniProtKB-KW"/>
</dbReference>
<name>A0A8J5JX18_HOMAM</name>
<feature type="repeat" description="RCC1" evidence="5">
    <location>
        <begin position="174"/>
        <end position="225"/>
    </location>
</feature>
<keyword evidence="3" id="KW-0677">Repeat</keyword>
<dbReference type="InterPro" id="IPR058923">
    <property type="entry name" value="RCC1-like_dom"/>
</dbReference>
<dbReference type="PANTHER" id="PTHR45982">
    <property type="entry name" value="REGULATOR OF CHROMOSOME CONDENSATION"/>
    <property type="match status" value="1"/>
</dbReference>
<dbReference type="EMBL" id="JAHLQT010023139">
    <property type="protein sequence ID" value="KAG7165930.1"/>
    <property type="molecule type" value="Genomic_DNA"/>
</dbReference>
<dbReference type="PROSITE" id="PS50012">
    <property type="entry name" value="RCC1_3"/>
    <property type="match status" value="3"/>
</dbReference>
<evidence type="ECO:0000256" key="2">
    <source>
        <dbReference type="ARBA" id="ARBA00022658"/>
    </source>
</evidence>
<dbReference type="InterPro" id="IPR006600">
    <property type="entry name" value="HTH_CenpB_DNA-bd_dom"/>
</dbReference>
<organism evidence="7 8">
    <name type="scientific">Homarus americanus</name>
    <name type="common">American lobster</name>
    <dbReference type="NCBI Taxonomy" id="6706"/>
    <lineage>
        <taxon>Eukaryota</taxon>
        <taxon>Metazoa</taxon>
        <taxon>Ecdysozoa</taxon>
        <taxon>Arthropoda</taxon>
        <taxon>Crustacea</taxon>
        <taxon>Multicrustacea</taxon>
        <taxon>Malacostraca</taxon>
        <taxon>Eumalacostraca</taxon>
        <taxon>Eucarida</taxon>
        <taxon>Decapoda</taxon>
        <taxon>Pleocyemata</taxon>
        <taxon>Astacidea</taxon>
        <taxon>Nephropoidea</taxon>
        <taxon>Nephropidae</taxon>
        <taxon>Homarus</taxon>
    </lineage>
</organism>
<protein>
    <submittedName>
        <fullName evidence="7">Regulator of chromosome condensation-like</fullName>
    </submittedName>
</protein>
<dbReference type="GO" id="GO:0005634">
    <property type="term" value="C:nucleus"/>
    <property type="evidence" value="ECO:0007669"/>
    <property type="project" value="UniProtKB-SubCell"/>
</dbReference>
<evidence type="ECO:0000313" key="8">
    <source>
        <dbReference type="Proteomes" id="UP000747542"/>
    </source>
</evidence>